<organism evidence="1 2">
    <name type="scientific">Candidatus Xenolissoclinum pacificiensis L6</name>
    <dbReference type="NCBI Taxonomy" id="1401685"/>
    <lineage>
        <taxon>Bacteria</taxon>
        <taxon>Pseudomonadati</taxon>
        <taxon>Pseudomonadota</taxon>
        <taxon>Alphaproteobacteria</taxon>
        <taxon>Rickettsiales</taxon>
        <taxon>Anaplasmataceae</taxon>
        <taxon>Candidatus Xenolissoclinum</taxon>
    </lineage>
</organism>
<accession>W2V2L0</accession>
<protein>
    <submittedName>
        <fullName evidence="1">Uncharacterized protein</fullName>
    </submittedName>
</protein>
<proteinExistence type="predicted"/>
<keyword evidence="2" id="KW-1185">Reference proteome</keyword>
<dbReference type="AlphaFoldDB" id="W2V2L0"/>
<gene>
    <name evidence="1" type="ORF">P857_1077</name>
</gene>
<dbReference type="EMBL" id="AXCJ01000001">
    <property type="protein sequence ID" value="ETO91897.1"/>
    <property type="molecule type" value="Genomic_DNA"/>
</dbReference>
<evidence type="ECO:0000313" key="1">
    <source>
        <dbReference type="EMBL" id="ETO91897.1"/>
    </source>
</evidence>
<dbReference type="STRING" id="1401685.P857_1077"/>
<name>W2V2L0_9RICK</name>
<comment type="caution">
    <text evidence="1">The sequence shown here is derived from an EMBL/GenBank/DDBJ whole genome shotgun (WGS) entry which is preliminary data.</text>
</comment>
<evidence type="ECO:0000313" key="2">
    <source>
        <dbReference type="Proteomes" id="UP000018951"/>
    </source>
</evidence>
<sequence>MIKNEELKRKAKIYSNLEIKQNVEYNNQHLPIQFENNVATVFLPETGIRIRCPGLSKIKEGLGYDVATIKNIYIT</sequence>
<dbReference type="Proteomes" id="UP000018951">
    <property type="component" value="Unassembled WGS sequence"/>
</dbReference>
<reference evidence="1 2" key="1">
    <citation type="journal article" date="2013" name="PLoS ONE">
        <title>Bacterial endosymbiosis in a chordate host: long-term co-evolution and conservation of secondary metabolism.</title>
        <authorList>
            <person name="Kwan J.C."/>
            <person name="Schmidt E.W."/>
        </authorList>
    </citation>
    <scope>NUCLEOTIDE SEQUENCE [LARGE SCALE GENOMIC DNA]</scope>
    <source>
        <strain evidence="2">L6</strain>
    </source>
</reference>